<gene>
    <name evidence="2" type="ORF">COA96_12855</name>
</gene>
<dbReference type="Proteomes" id="UP000218327">
    <property type="component" value="Unassembled WGS sequence"/>
</dbReference>
<reference evidence="3" key="1">
    <citation type="submission" date="2017-08" db="EMBL/GenBank/DDBJ databases">
        <title>A dynamic microbial community with high functional redundancy inhabits the cold, oxic subseafloor aquifer.</title>
        <authorList>
            <person name="Tully B.J."/>
            <person name="Wheat C.G."/>
            <person name="Glazer B.T."/>
            <person name="Huber J.A."/>
        </authorList>
    </citation>
    <scope>NUCLEOTIDE SEQUENCE [LARGE SCALE GENOMIC DNA]</scope>
</reference>
<keyword evidence="1" id="KW-0732">Signal</keyword>
<evidence type="ECO:0000256" key="1">
    <source>
        <dbReference type="SAM" id="SignalP"/>
    </source>
</evidence>
<protein>
    <submittedName>
        <fullName evidence="2">Uncharacterized protein</fullName>
    </submittedName>
</protein>
<dbReference type="EMBL" id="NVVJ01000046">
    <property type="protein sequence ID" value="PCJ22998.1"/>
    <property type="molecule type" value="Genomic_DNA"/>
</dbReference>
<feature type="chain" id="PRO_5012969509" evidence="1">
    <location>
        <begin position="26"/>
        <end position="391"/>
    </location>
</feature>
<sequence length="391" mass="44823">MNFLYYFCRYRGIFLVLGSVLSACSQMPVVQQEPEEPLPLVGSVVLHRADEIPTQDRLLEVGVLIFDAQDNSQGKYQLGDWVFDEIIQKETRFLPHLLASTLMESNQWGAIRVIPETDPSLDLFVQGTIIKSDGLNLVLEIQAKDSTGREWLNKIYADEAGFSDYPESTRFTLDDSFDARNYTDPFQDIYNQIANDLLAVRADASDQSIANINSVTDMTYASDLSPETFAHTLTEGLDGYLTVSSLLARNDPMLSRVADMLYRHHLFIDTVDEYYTTLYDDVKPAYVLWRRYSIDEIIETETNKQQAQTNDYGNSSRFLSLSQRYDRFKWSKIFEREFIDLASGFNTELAPAMLELNNEVHGLTGTMEQQYREWRGILKALFELETAQAEN</sequence>
<comment type="caution">
    <text evidence="2">The sequence shown here is derived from an EMBL/GenBank/DDBJ whole genome shotgun (WGS) entry which is preliminary data.</text>
</comment>
<accession>A0A2A5AW40</accession>
<dbReference type="AlphaFoldDB" id="A0A2A5AW40"/>
<feature type="signal peptide" evidence="1">
    <location>
        <begin position="1"/>
        <end position="25"/>
    </location>
</feature>
<proteinExistence type="predicted"/>
<evidence type="ECO:0000313" key="2">
    <source>
        <dbReference type="EMBL" id="PCJ22998.1"/>
    </source>
</evidence>
<name>A0A2A5AW40_9GAMM</name>
<organism evidence="2 3">
    <name type="scientific">SAR86 cluster bacterium</name>
    <dbReference type="NCBI Taxonomy" id="2030880"/>
    <lineage>
        <taxon>Bacteria</taxon>
        <taxon>Pseudomonadati</taxon>
        <taxon>Pseudomonadota</taxon>
        <taxon>Gammaproteobacteria</taxon>
        <taxon>SAR86 cluster</taxon>
    </lineage>
</organism>
<evidence type="ECO:0000313" key="3">
    <source>
        <dbReference type="Proteomes" id="UP000218327"/>
    </source>
</evidence>